<evidence type="ECO:0000259" key="17">
    <source>
        <dbReference type="Pfam" id="PF00593"/>
    </source>
</evidence>
<dbReference type="Pfam" id="PF07715">
    <property type="entry name" value="Plug"/>
    <property type="match status" value="1"/>
</dbReference>
<dbReference type="RefSeq" id="WP_091856077.1">
    <property type="nucleotide sequence ID" value="NZ_FNBZ01000001.1"/>
</dbReference>
<comment type="similarity">
    <text evidence="2 14 15">Belongs to the TonB-dependent receptor family.</text>
</comment>
<evidence type="ECO:0000313" key="19">
    <source>
        <dbReference type="EMBL" id="SDF63576.1"/>
    </source>
</evidence>
<evidence type="ECO:0000256" key="3">
    <source>
        <dbReference type="ARBA" id="ARBA00022448"/>
    </source>
</evidence>
<dbReference type="InterPro" id="IPR036942">
    <property type="entry name" value="Beta-barrel_TonB_sf"/>
</dbReference>
<dbReference type="InterPro" id="IPR039426">
    <property type="entry name" value="TonB-dep_rcpt-like"/>
</dbReference>
<keyword evidence="10 15" id="KW-0798">TonB box</keyword>
<dbReference type="PANTHER" id="PTHR32552:SF68">
    <property type="entry name" value="FERRICHROME OUTER MEMBRANE TRANSPORTER_PHAGE RECEPTOR"/>
    <property type="match status" value="1"/>
</dbReference>
<organism evidence="19 20">
    <name type="scientific">Bosea robiniae</name>
    <dbReference type="NCBI Taxonomy" id="1036780"/>
    <lineage>
        <taxon>Bacteria</taxon>
        <taxon>Pseudomonadati</taxon>
        <taxon>Pseudomonadota</taxon>
        <taxon>Alphaproteobacteria</taxon>
        <taxon>Hyphomicrobiales</taxon>
        <taxon>Boseaceae</taxon>
        <taxon>Bosea</taxon>
    </lineage>
</organism>
<dbReference type="CDD" id="cd01347">
    <property type="entry name" value="ligand_gated_channel"/>
    <property type="match status" value="1"/>
</dbReference>
<dbReference type="SUPFAM" id="SSF56935">
    <property type="entry name" value="Porins"/>
    <property type="match status" value="1"/>
</dbReference>
<evidence type="ECO:0000256" key="1">
    <source>
        <dbReference type="ARBA" id="ARBA00004571"/>
    </source>
</evidence>
<keyword evidence="3 14" id="KW-0813">Transport</keyword>
<accession>A0ABY0NKA4</accession>
<keyword evidence="7 16" id="KW-0732">Signal</keyword>
<dbReference type="NCBIfam" id="TIGR01783">
    <property type="entry name" value="TonB-siderophor"/>
    <property type="match status" value="1"/>
</dbReference>
<keyword evidence="5" id="KW-0410">Iron transport</keyword>
<evidence type="ECO:0000256" key="15">
    <source>
        <dbReference type="RuleBase" id="RU003357"/>
    </source>
</evidence>
<evidence type="ECO:0000256" key="5">
    <source>
        <dbReference type="ARBA" id="ARBA00022496"/>
    </source>
</evidence>
<evidence type="ECO:0000256" key="12">
    <source>
        <dbReference type="ARBA" id="ARBA00023170"/>
    </source>
</evidence>
<keyword evidence="6 14" id="KW-0812">Transmembrane</keyword>
<dbReference type="PANTHER" id="PTHR32552">
    <property type="entry name" value="FERRICHROME IRON RECEPTOR-RELATED"/>
    <property type="match status" value="1"/>
</dbReference>
<proteinExistence type="inferred from homology"/>
<dbReference type="Proteomes" id="UP000199468">
    <property type="component" value="Unassembled WGS sequence"/>
</dbReference>
<gene>
    <name evidence="19" type="ORF">SAMN05421844_1011091</name>
</gene>
<comment type="subcellular location">
    <subcellularLocation>
        <location evidence="1 14">Cell outer membrane</location>
        <topology evidence="1 14">Multi-pass membrane protein</topology>
    </subcellularLocation>
</comment>
<feature type="domain" description="TonB-dependent receptor plug" evidence="18">
    <location>
        <begin position="83"/>
        <end position="187"/>
    </location>
</feature>
<evidence type="ECO:0000256" key="9">
    <source>
        <dbReference type="ARBA" id="ARBA00023065"/>
    </source>
</evidence>
<evidence type="ECO:0000256" key="7">
    <source>
        <dbReference type="ARBA" id="ARBA00022729"/>
    </source>
</evidence>
<evidence type="ECO:0000256" key="16">
    <source>
        <dbReference type="SAM" id="SignalP"/>
    </source>
</evidence>
<evidence type="ECO:0000259" key="18">
    <source>
        <dbReference type="Pfam" id="PF07715"/>
    </source>
</evidence>
<comment type="caution">
    <text evidence="19">The sequence shown here is derived from an EMBL/GenBank/DDBJ whole genome shotgun (WGS) entry which is preliminary data.</text>
</comment>
<evidence type="ECO:0000313" key="20">
    <source>
        <dbReference type="Proteomes" id="UP000199468"/>
    </source>
</evidence>
<feature type="domain" description="TonB-dependent receptor-like beta-barrel" evidence="17">
    <location>
        <begin position="270"/>
        <end position="711"/>
    </location>
</feature>
<keyword evidence="20" id="KW-1185">Reference proteome</keyword>
<dbReference type="Pfam" id="PF00593">
    <property type="entry name" value="TonB_dep_Rec_b-barrel"/>
    <property type="match status" value="1"/>
</dbReference>
<dbReference type="InterPro" id="IPR037066">
    <property type="entry name" value="Plug_dom_sf"/>
</dbReference>
<dbReference type="InterPro" id="IPR012910">
    <property type="entry name" value="Plug_dom"/>
</dbReference>
<keyword evidence="9" id="KW-0406">Ion transport</keyword>
<keyword evidence="4 14" id="KW-1134">Transmembrane beta strand</keyword>
<name>A0ABY0NKA4_9HYPH</name>
<sequence length="742" mass="80877">MLYTTVFRRFTAIQRSVRACALSQISLPALFVALATDASAQQSGPAIRLDTIEVQGTREQALGPVNGYVATRSATGSKTDTPLIEVPQTVNVVTADQIRAQGAQSVSESLRYTAGVRGETYGAASQFDSYTQIRGFKGDLFLDGLRLPDGAATADWTTSVVEPYGLERVEVLKGPSSVLYGQSGPGGLVNMVSKRPTATPLREIQLQTGSFGRLQGAFDLSGPIDPQGTFLYRLTGLARNSGTQTDFIDDDRLFIAPAFTWRPSADTTLTVMGQYLRERNGKTSFNYLPTSGTLHPNPVNGRLPWNRYAGEPGFDRFERDQGSIGYAFEHRFNDSLTFSQNLRYTQNDVYLRALNRNGELLADNRTLNRAAFRIDAAARAFTLDNRLEAKFGTGPLSHTALIGLDYRNEISQYDVGRGPAPSIQIFNPVYGAPVADPGINFQRKDAELRQLGFYAQDQIKLDRWIATFSGRYDIAETRTRTQTLTTNTLTRTSTTDRAFSGRAGLSYVFDNGIAPYVSVSTSFQPTAATDFSGAAFKPLTSRQYEAGVKYQPAWMNASLTAAVFDIRQDNTLTGDPNPAHPFAQVQLGEVSVRGFDVEARAQLTEGLGLIASYAFLDHEITKSSIATDIGKRLPGTPMHQGSLWADYAIQGGPFAGLSLGGGVRFVGSTYDTNNTVRIPSYTLVDATIGYDLGKLMPALNGAKLSVVAKNLFDRYYVSQCGNVPGCTLGSRRTVLATLSYRW</sequence>
<reference evidence="19 20" key="1">
    <citation type="submission" date="2016-10" db="EMBL/GenBank/DDBJ databases">
        <authorList>
            <person name="Varghese N."/>
            <person name="Submissions S."/>
        </authorList>
    </citation>
    <scope>NUCLEOTIDE SEQUENCE [LARGE SCALE GENOMIC DNA]</scope>
    <source>
        <strain evidence="19 20">DSM 26672</strain>
    </source>
</reference>
<evidence type="ECO:0000256" key="6">
    <source>
        <dbReference type="ARBA" id="ARBA00022692"/>
    </source>
</evidence>
<protein>
    <submittedName>
        <fullName evidence="19">Iron complex outermembrane recepter protein</fullName>
    </submittedName>
</protein>
<feature type="signal peptide" evidence="16">
    <location>
        <begin position="1"/>
        <end position="40"/>
    </location>
</feature>
<dbReference type="Gene3D" id="2.170.130.10">
    <property type="entry name" value="TonB-dependent receptor, plug domain"/>
    <property type="match status" value="1"/>
</dbReference>
<dbReference type="EMBL" id="FNBZ01000001">
    <property type="protein sequence ID" value="SDF63576.1"/>
    <property type="molecule type" value="Genomic_DNA"/>
</dbReference>
<keyword evidence="8" id="KW-0408">Iron</keyword>
<dbReference type="PROSITE" id="PS52016">
    <property type="entry name" value="TONB_DEPENDENT_REC_3"/>
    <property type="match status" value="1"/>
</dbReference>
<evidence type="ECO:0000256" key="14">
    <source>
        <dbReference type="PROSITE-ProRule" id="PRU01360"/>
    </source>
</evidence>
<evidence type="ECO:0000256" key="13">
    <source>
        <dbReference type="ARBA" id="ARBA00023237"/>
    </source>
</evidence>
<evidence type="ECO:0000256" key="2">
    <source>
        <dbReference type="ARBA" id="ARBA00009810"/>
    </source>
</evidence>
<keyword evidence="12" id="KW-0675">Receptor</keyword>
<evidence type="ECO:0000256" key="11">
    <source>
        <dbReference type="ARBA" id="ARBA00023136"/>
    </source>
</evidence>
<evidence type="ECO:0000256" key="4">
    <source>
        <dbReference type="ARBA" id="ARBA00022452"/>
    </source>
</evidence>
<dbReference type="InterPro" id="IPR000531">
    <property type="entry name" value="Beta-barrel_TonB"/>
</dbReference>
<dbReference type="Gene3D" id="2.40.170.20">
    <property type="entry name" value="TonB-dependent receptor, beta-barrel domain"/>
    <property type="match status" value="1"/>
</dbReference>
<evidence type="ECO:0000256" key="8">
    <source>
        <dbReference type="ARBA" id="ARBA00023004"/>
    </source>
</evidence>
<evidence type="ECO:0000256" key="10">
    <source>
        <dbReference type="ARBA" id="ARBA00023077"/>
    </source>
</evidence>
<keyword evidence="13 14" id="KW-0998">Cell outer membrane</keyword>
<feature type="chain" id="PRO_5045895580" evidence="16">
    <location>
        <begin position="41"/>
        <end position="742"/>
    </location>
</feature>
<keyword evidence="11 14" id="KW-0472">Membrane</keyword>
<dbReference type="InterPro" id="IPR010105">
    <property type="entry name" value="TonB_sidphr_rcpt"/>
</dbReference>